<dbReference type="GO" id="GO:0097588">
    <property type="term" value="P:archaeal or bacterial-type flagellum-dependent cell motility"/>
    <property type="evidence" value="ECO:0007669"/>
    <property type="project" value="UniProtKB-KW"/>
</dbReference>
<gene>
    <name evidence="10" type="ORF">GCM10007392_17540</name>
</gene>
<evidence type="ECO:0000256" key="1">
    <source>
        <dbReference type="ARBA" id="ARBA00004496"/>
    </source>
</evidence>
<dbReference type="Proteomes" id="UP000626148">
    <property type="component" value="Unassembled WGS sequence"/>
</dbReference>
<keyword evidence="7" id="KW-0378">Hydrolase</keyword>
<evidence type="ECO:0000256" key="9">
    <source>
        <dbReference type="ARBA" id="ARBA00029599"/>
    </source>
</evidence>
<keyword evidence="6" id="KW-0283">Flagellar rotation</keyword>
<dbReference type="GO" id="GO:0004721">
    <property type="term" value="F:phosphoprotein phosphatase activity"/>
    <property type="evidence" value="ECO:0007669"/>
    <property type="project" value="UniProtKB-KW"/>
</dbReference>
<keyword evidence="11" id="KW-1185">Reference proteome</keyword>
<dbReference type="PANTHER" id="PTHR43693">
    <property type="entry name" value="PROTEIN PHOSPHATASE CHEZ"/>
    <property type="match status" value="1"/>
</dbReference>
<evidence type="ECO:0000256" key="3">
    <source>
        <dbReference type="ARBA" id="ARBA00018484"/>
    </source>
</evidence>
<accession>A0A918K5D8</accession>
<keyword evidence="5" id="KW-0145">Chemotaxis</keyword>
<comment type="caution">
    <text evidence="10">The sequence shown here is derived from an EMBL/GenBank/DDBJ whole genome shotgun (WGS) entry which is preliminary data.</text>
</comment>
<protein>
    <recommendedName>
        <fullName evidence="3">Protein phosphatase CheZ</fullName>
    </recommendedName>
    <alternativeName>
        <fullName evidence="9">Chemotaxis protein CheZ</fullName>
    </alternativeName>
</protein>
<evidence type="ECO:0000313" key="10">
    <source>
        <dbReference type="EMBL" id="GGX50836.1"/>
    </source>
</evidence>
<evidence type="ECO:0000256" key="6">
    <source>
        <dbReference type="ARBA" id="ARBA00022779"/>
    </source>
</evidence>
<dbReference type="GO" id="GO:0006935">
    <property type="term" value="P:chemotaxis"/>
    <property type="evidence" value="ECO:0007669"/>
    <property type="project" value="UniProtKB-KW"/>
</dbReference>
<dbReference type="AlphaFoldDB" id="A0A918K5D8"/>
<reference evidence="10" key="1">
    <citation type="journal article" date="2014" name="Int. J. Syst. Evol. Microbiol.">
        <title>Complete genome sequence of Corynebacterium casei LMG S-19264T (=DSM 44701T), isolated from a smear-ripened cheese.</title>
        <authorList>
            <consortium name="US DOE Joint Genome Institute (JGI-PGF)"/>
            <person name="Walter F."/>
            <person name="Albersmeier A."/>
            <person name="Kalinowski J."/>
            <person name="Ruckert C."/>
        </authorList>
    </citation>
    <scope>NUCLEOTIDE SEQUENCE</scope>
    <source>
        <strain evidence="10">KCTC 22169</strain>
    </source>
</reference>
<dbReference type="EMBL" id="BMXR01000004">
    <property type="protein sequence ID" value="GGX50836.1"/>
    <property type="molecule type" value="Genomic_DNA"/>
</dbReference>
<keyword evidence="4" id="KW-0963">Cytoplasm</keyword>
<dbReference type="RefSeq" id="WP_189608173.1">
    <property type="nucleotide sequence ID" value="NZ_BMXR01000004.1"/>
</dbReference>
<evidence type="ECO:0000256" key="8">
    <source>
        <dbReference type="ARBA" id="ARBA00022912"/>
    </source>
</evidence>
<proteinExistence type="inferred from homology"/>
<dbReference type="Gene3D" id="1.10.287.500">
    <property type="entry name" value="Helix hairpin bin"/>
    <property type="match status" value="1"/>
</dbReference>
<evidence type="ECO:0000256" key="7">
    <source>
        <dbReference type="ARBA" id="ARBA00022801"/>
    </source>
</evidence>
<reference evidence="10" key="2">
    <citation type="submission" date="2020-09" db="EMBL/GenBank/DDBJ databases">
        <authorList>
            <person name="Sun Q."/>
            <person name="Kim S."/>
        </authorList>
    </citation>
    <scope>NUCLEOTIDE SEQUENCE</scope>
    <source>
        <strain evidence="10">KCTC 22169</strain>
    </source>
</reference>
<evidence type="ECO:0000256" key="4">
    <source>
        <dbReference type="ARBA" id="ARBA00022490"/>
    </source>
</evidence>
<dbReference type="Pfam" id="PF04344">
    <property type="entry name" value="CheZ"/>
    <property type="match status" value="1"/>
</dbReference>
<keyword evidence="8" id="KW-0904">Protein phosphatase</keyword>
<dbReference type="SUPFAM" id="SSF75708">
    <property type="entry name" value="Chemotaxis phosphatase CheZ"/>
    <property type="match status" value="1"/>
</dbReference>
<dbReference type="InterPro" id="IPR007439">
    <property type="entry name" value="Chemotax_Pase_CheZ"/>
</dbReference>
<name>A0A918K5D8_9GAMM</name>
<dbReference type="GO" id="GO:0050920">
    <property type="term" value="P:regulation of chemotaxis"/>
    <property type="evidence" value="ECO:0007669"/>
    <property type="project" value="InterPro"/>
</dbReference>
<evidence type="ECO:0000256" key="5">
    <source>
        <dbReference type="ARBA" id="ARBA00022500"/>
    </source>
</evidence>
<comment type="similarity">
    <text evidence="2">Belongs to the CheZ family.</text>
</comment>
<evidence type="ECO:0000256" key="2">
    <source>
        <dbReference type="ARBA" id="ARBA00005908"/>
    </source>
</evidence>
<comment type="subcellular location">
    <subcellularLocation>
        <location evidence="1">Cytoplasm</location>
    </subcellularLocation>
</comment>
<dbReference type="InterPro" id="IPR050992">
    <property type="entry name" value="CheZ_family_phosphatases"/>
</dbReference>
<dbReference type="GO" id="GO:0005737">
    <property type="term" value="C:cytoplasm"/>
    <property type="evidence" value="ECO:0007669"/>
    <property type="project" value="UniProtKB-SubCell"/>
</dbReference>
<sequence length="300" mass="33428">MAEASKLSQEFQDTLKSLAPALLEQVQGDNLEEAVAILVKLQQARNESHSDGEFSSVLKQKAVELHQRIESGEIESALETLQELQDARDRGLYQEVGRLTRALHSAITNFHIDAEPGEQVKELSEMSEATDRLGYVIKMTEKAANTTLDLVEESMPVANELASEAERLKGEWKRLIDRDMSAEEFRELYWQLDGFFNQLSDHSQKLYGNLSSILLAQDFQDLTGQVINRVTGLVKEVEASLVDLVFMASQVEEITGIVRDGEVKAEQDNLKGQGPQIDTEAEDVVSSQDDVDDLLSSLGF</sequence>
<organism evidence="10 11">
    <name type="scientific">Saccharospirillum salsuginis</name>
    <dbReference type="NCBI Taxonomy" id="418750"/>
    <lineage>
        <taxon>Bacteria</taxon>
        <taxon>Pseudomonadati</taxon>
        <taxon>Pseudomonadota</taxon>
        <taxon>Gammaproteobacteria</taxon>
        <taxon>Oceanospirillales</taxon>
        <taxon>Saccharospirillaceae</taxon>
        <taxon>Saccharospirillum</taxon>
    </lineage>
</organism>
<dbReference type="PANTHER" id="PTHR43693:SF1">
    <property type="entry name" value="PROTEIN PHOSPHATASE CHEZ"/>
    <property type="match status" value="1"/>
</dbReference>
<dbReference type="GO" id="GO:0009288">
    <property type="term" value="C:bacterial-type flagellum"/>
    <property type="evidence" value="ECO:0007669"/>
    <property type="project" value="InterPro"/>
</dbReference>
<evidence type="ECO:0000313" key="11">
    <source>
        <dbReference type="Proteomes" id="UP000626148"/>
    </source>
</evidence>